<proteinExistence type="predicted"/>
<protein>
    <submittedName>
        <fullName evidence="1">Uncharacterized protein</fullName>
    </submittedName>
</protein>
<keyword evidence="2" id="KW-1185">Reference proteome</keyword>
<comment type="caution">
    <text evidence="1">The sequence shown here is derived from an EMBL/GenBank/DDBJ whole genome shotgun (WGS) entry which is preliminary data.</text>
</comment>
<dbReference type="AlphaFoldDB" id="A0A0F0CRN6"/>
<reference evidence="1 2" key="1">
    <citation type="submission" date="2015-02" db="EMBL/GenBank/DDBJ databases">
        <title>Single-cell genomics of uncultivated deep-branching MTB reveals a conserved set of magnetosome genes.</title>
        <authorList>
            <person name="Kolinko S."/>
            <person name="Richter M."/>
            <person name="Glockner F.O."/>
            <person name="Brachmann A."/>
            <person name="Schuler D."/>
        </authorList>
    </citation>
    <scope>NUCLEOTIDE SEQUENCE [LARGE SCALE GENOMIC DNA]</scope>
    <source>
        <strain evidence="1">SKK-01</strain>
    </source>
</reference>
<dbReference type="EMBL" id="JYNY01000035">
    <property type="protein sequence ID" value="KJJ85947.1"/>
    <property type="molecule type" value="Genomic_DNA"/>
</dbReference>
<name>A0A0F0CRN6_9BACT</name>
<sequence>MPIIYTKKVSNRHLLLSPIKSNAIKSGKKVYKVIINKSKKLIKK</sequence>
<accession>A0A0F0CRN6</accession>
<dbReference type="Proteomes" id="UP000033428">
    <property type="component" value="Unassembled WGS sequence"/>
</dbReference>
<gene>
    <name evidence="1" type="ORF">OMAG_000185</name>
</gene>
<evidence type="ECO:0000313" key="2">
    <source>
        <dbReference type="Proteomes" id="UP000033428"/>
    </source>
</evidence>
<organism evidence="1 2">
    <name type="scientific">Candidatus Omnitrophus magneticus</name>
    <dbReference type="NCBI Taxonomy" id="1609969"/>
    <lineage>
        <taxon>Bacteria</taxon>
        <taxon>Pseudomonadati</taxon>
        <taxon>Candidatus Omnitrophota</taxon>
        <taxon>Candidatus Omnitrophus</taxon>
    </lineage>
</organism>
<evidence type="ECO:0000313" key="1">
    <source>
        <dbReference type="EMBL" id="KJJ85947.1"/>
    </source>
</evidence>